<keyword evidence="3" id="KW-1185">Reference proteome</keyword>
<feature type="compositionally biased region" description="Low complexity" evidence="1">
    <location>
        <begin position="91"/>
        <end position="111"/>
    </location>
</feature>
<proteinExistence type="predicted"/>
<feature type="compositionally biased region" description="Polar residues" evidence="1">
    <location>
        <begin position="218"/>
        <end position="238"/>
    </location>
</feature>
<gene>
    <name evidence="2" type="ORF">A7U60_g5409</name>
</gene>
<dbReference type="OrthoDB" id="28939at2759"/>
<protein>
    <submittedName>
        <fullName evidence="2">Uncharacterized protein</fullName>
    </submittedName>
</protein>
<feature type="region of interest" description="Disordered" evidence="1">
    <location>
        <begin position="91"/>
        <end position="135"/>
    </location>
</feature>
<reference evidence="2" key="1">
    <citation type="submission" date="2016-06" db="EMBL/GenBank/DDBJ databases">
        <title>Draft Genome sequence of the fungus Inonotus baumii.</title>
        <authorList>
            <person name="Zhu H."/>
            <person name="Lin W."/>
        </authorList>
    </citation>
    <scope>NUCLEOTIDE SEQUENCE</scope>
    <source>
        <strain evidence="2">821</strain>
    </source>
</reference>
<dbReference type="Proteomes" id="UP000757232">
    <property type="component" value="Unassembled WGS sequence"/>
</dbReference>
<dbReference type="PANTHER" id="PTHR16537">
    <property type="entry name" value="SJOEGREN SYNDROME/SCLERODERMA AUTOANTIGEN 1"/>
    <property type="match status" value="1"/>
</dbReference>
<dbReference type="AlphaFoldDB" id="A0A9Q5HWZ2"/>
<evidence type="ECO:0000313" key="3">
    <source>
        <dbReference type="Proteomes" id="UP000757232"/>
    </source>
</evidence>
<dbReference type="InterPro" id="IPR009563">
    <property type="entry name" value="SSSCA1"/>
</dbReference>
<feature type="compositionally biased region" description="Polar residues" evidence="1">
    <location>
        <begin position="112"/>
        <end position="135"/>
    </location>
</feature>
<organism evidence="2 3">
    <name type="scientific">Sanghuangporus baumii</name>
    <name type="common">Phellinus baumii</name>
    <dbReference type="NCBI Taxonomy" id="108892"/>
    <lineage>
        <taxon>Eukaryota</taxon>
        <taxon>Fungi</taxon>
        <taxon>Dikarya</taxon>
        <taxon>Basidiomycota</taxon>
        <taxon>Agaricomycotina</taxon>
        <taxon>Agaricomycetes</taxon>
        <taxon>Hymenochaetales</taxon>
        <taxon>Hymenochaetaceae</taxon>
        <taxon>Sanghuangporus</taxon>
    </lineage>
</organism>
<sequence>MSSEFLNWTSFNSTEDYWLLVLSRQQLRYRVILMSVFDVSSKLGEYMLKGWVLTDEACPHTNCRVPLMRSPKGHSPVTMFCANCDGDPQSRTSAPSSAVSPSVARESSPSTVSSGTRISRSSTPPTDVSSRLSSPTFALPVETAESVRRREQSDAASAEIGVRLLKGWTMLADECPNERCYGVPLECVACGTVYVDEKDADGWERLVIAEQRAASSSTTIVPSGSGNVPVSKLPTVQNGRKGKAPLYPASQETIVNTADIGTHAARNDNSTSDPKSNTLETSASALELALQSLSQRLSSIASHPATAEPSAIASTAEAMSKVLQALTEIRKLRGDSRS</sequence>
<dbReference type="PANTHER" id="PTHR16537:SF1">
    <property type="entry name" value="PROTEIN ZNRD2"/>
    <property type="match status" value="1"/>
</dbReference>
<evidence type="ECO:0000313" key="2">
    <source>
        <dbReference type="EMBL" id="OCB87504.1"/>
    </source>
</evidence>
<dbReference type="InterPro" id="IPR051888">
    <property type="entry name" value="UPF0148_domain"/>
</dbReference>
<dbReference type="EMBL" id="LNZH02000191">
    <property type="protein sequence ID" value="OCB87504.1"/>
    <property type="molecule type" value="Genomic_DNA"/>
</dbReference>
<dbReference type="Pfam" id="PF06677">
    <property type="entry name" value="Auto_anti-p27"/>
    <property type="match status" value="2"/>
</dbReference>
<evidence type="ECO:0000256" key="1">
    <source>
        <dbReference type="SAM" id="MobiDB-lite"/>
    </source>
</evidence>
<accession>A0A9Q5HWZ2</accession>
<comment type="caution">
    <text evidence="2">The sequence shown here is derived from an EMBL/GenBank/DDBJ whole genome shotgun (WGS) entry which is preliminary data.</text>
</comment>
<feature type="region of interest" description="Disordered" evidence="1">
    <location>
        <begin position="218"/>
        <end position="245"/>
    </location>
</feature>
<name>A0A9Q5HWZ2_SANBA</name>